<reference evidence="1 2" key="1">
    <citation type="journal article" date="2020" name="Nature">
        <title>Six reference-quality genomes reveal evolution of bat adaptations.</title>
        <authorList>
            <person name="Jebb D."/>
            <person name="Huang Z."/>
            <person name="Pippel M."/>
            <person name="Hughes G.M."/>
            <person name="Lavrichenko K."/>
            <person name="Devanna P."/>
            <person name="Winkler S."/>
            <person name="Jermiin L.S."/>
            <person name="Skirmuntt E.C."/>
            <person name="Katzourakis A."/>
            <person name="Burkitt-Gray L."/>
            <person name="Ray D.A."/>
            <person name="Sullivan K.A.M."/>
            <person name="Roscito J.G."/>
            <person name="Kirilenko B.M."/>
            <person name="Davalos L.M."/>
            <person name="Corthals A.P."/>
            <person name="Power M.L."/>
            <person name="Jones G."/>
            <person name="Ransome R.D."/>
            <person name="Dechmann D.K.N."/>
            <person name="Locatelli A.G."/>
            <person name="Puechmaille S.J."/>
            <person name="Fedrigo O."/>
            <person name="Jarvis E.D."/>
            <person name="Hiller M."/>
            <person name="Vernes S.C."/>
            <person name="Myers E.W."/>
            <person name="Teeling E.C."/>
        </authorList>
    </citation>
    <scope>NUCLEOTIDE SEQUENCE [LARGE SCALE GENOMIC DNA]</scope>
    <source>
        <strain evidence="1">MRouAeg1</strain>
        <tissue evidence="1">Muscle</tissue>
    </source>
</reference>
<sequence>MVNFGGLALCPLHAPSTRQDPCKFLLCERALRQLRGVGLTCAPASDEGTAVTTGEARCLWHEVDPWELGSNPGDLGPELLLLTMTFCGQRAASYRAASGDRPWPPRCACLAGVACLCVPPPLCICQLCPRKATPD</sequence>
<evidence type="ECO:0000313" key="1">
    <source>
        <dbReference type="EMBL" id="KAF6431591.1"/>
    </source>
</evidence>
<gene>
    <name evidence="1" type="ORF">HJG63_008102</name>
</gene>
<dbReference type="AlphaFoldDB" id="A0A7J8E8D8"/>
<evidence type="ECO:0000313" key="2">
    <source>
        <dbReference type="Proteomes" id="UP000593571"/>
    </source>
</evidence>
<dbReference type="Proteomes" id="UP000593571">
    <property type="component" value="Unassembled WGS sequence"/>
</dbReference>
<name>A0A7J8E8D8_ROUAE</name>
<comment type="caution">
    <text evidence="1">The sequence shown here is derived from an EMBL/GenBank/DDBJ whole genome shotgun (WGS) entry which is preliminary data.</text>
</comment>
<proteinExistence type="predicted"/>
<keyword evidence="2" id="KW-1185">Reference proteome</keyword>
<organism evidence="1 2">
    <name type="scientific">Rousettus aegyptiacus</name>
    <name type="common">Egyptian fruit bat</name>
    <name type="synonym">Pteropus aegyptiacus</name>
    <dbReference type="NCBI Taxonomy" id="9407"/>
    <lineage>
        <taxon>Eukaryota</taxon>
        <taxon>Metazoa</taxon>
        <taxon>Chordata</taxon>
        <taxon>Craniata</taxon>
        <taxon>Vertebrata</taxon>
        <taxon>Euteleostomi</taxon>
        <taxon>Mammalia</taxon>
        <taxon>Eutheria</taxon>
        <taxon>Laurasiatheria</taxon>
        <taxon>Chiroptera</taxon>
        <taxon>Yinpterochiroptera</taxon>
        <taxon>Pteropodoidea</taxon>
        <taxon>Pteropodidae</taxon>
        <taxon>Rousettinae</taxon>
        <taxon>Rousettus</taxon>
    </lineage>
</organism>
<dbReference type="EMBL" id="JACASE010000010">
    <property type="protein sequence ID" value="KAF6431591.1"/>
    <property type="molecule type" value="Genomic_DNA"/>
</dbReference>
<accession>A0A7J8E8D8</accession>
<protein>
    <submittedName>
        <fullName evidence="1">Uncharacterized protein</fullName>
    </submittedName>
</protein>